<proteinExistence type="predicted"/>
<dbReference type="Proteomes" id="UP000343335">
    <property type="component" value="Unassembled WGS sequence"/>
</dbReference>
<sequence>MNIGITPTTLSTVVASQESPQTQRPEHISIDFAGAGHSANVGGGMPYALDIGGQNAPERLLPTATGAGAANVAAAPSQAMPPNASRIDANNEKFLVDWAKAVTEGPDTWDKFYLGVIGNSVAAAEARLHTGLKSTLITLLDKLPEHLRLSALTQLLTHGKGNTLDLVTKFLPTIEEAIPEKDKKAPTGLLDSIGFKPEKATA</sequence>
<evidence type="ECO:0000256" key="1">
    <source>
        <dbReference type="SAM" id="MobiDB-lite"/>
    </source>
</evidence>
<dbReference type="EMBL" id="CABPSA010000008">
    <property type="protein sequence ID" value="VVE45826.1"/>
    <property type="molecule type" value="Genomic_DNA"/>
</dbReference>
<feature type="compositionally biased region" description="Polar residues" evidence="1">
    <location>
        <begin position="1"/>
        <end position="23"/>
    </location>
</feature>
<organism evidence="2 3">
    <name type="scientific">Pandoraea commovens</name>
    <dbReference type="NCBI Taxonomy" id="2508289"/>
    <lineage>
        <taxon>Bacteria</taxon>
        <taxon>Pseudomonadati</taxon>
        <taxon>Pseudomonadota</taxon>
        <taxon>Betaproteobacteria</taxon>
        <taxon>Burkholderiales</taxon>
        <taxon>Burkholderiaceae</taxon>
        <taxon>Pandoraea</taxon>
    </lineage>
</organism>
<reference evidence="2 3" key="1">
    <citation type="submission" date="2019-08" db="EMBL/GenBank/DDBJ databases">
        <authorList>
            <person name="Peeters C."/>
        </authorList>
    </citation>
    <scope>NUCLEOTIDE SEQUENCE [LARGE SCALE GENOMIC DNA]</scope>
    <source>
        <strain evidence="2 3">LMG 31010</strain>
    </source>
</reference>
<evidence type="ECO:0000313" key="2">
    <source>
        <dbReference type="EMBL" id="VVE45826.1"/>
    </source>
</evidence>
<feature type="region of interest" description="Disordered" evidence="1">
    <location>
        <begin position="1"/>
        <end position="24"/>
    </location>
</feature>
<accession>A0A5E4YAV1</accession>
<evidence type="ECO:0000313" key="3">
    <source>
        <dbReference type="Proteomes" id="UP000343335"/>
    </source>
</evidence>
<dbReference type="AlphaFoldDB" id="A0A5E4YAV1"/>
<protein>
    <submittedName>
        <fullName evidence="2">Uncharacterized protein</fullName>
    </submittedName>
</protein>
<gene>
    <name evidence="2" type="ORF">PCO31010_04414</name>
</gene>
<dbReference type="RefSeq" id="WP_150666103.1">
    <property type="nucleotide sequence ID" value="NZ_CABPSA010000008.1"/>
</dbReference>
<name>A0A5E4YAV1_9BURK</name>